<dbReference type="InterPro" id="IPR050276">
    <property type="entry name" value="MshD_Acetyltransferase"/>
</dbReference>
<dbReference type="Gene3D" id="3.40.630.30">
    <property type="match status" value="1"/>
</dbReference>
<dbReference type="PANTHER" id="PTHR43617">
    <property type="entry name" value="L-AMINO ACID N-ACETYLTRANSFERASE"/>
    <property type="match status" value="1"/>
</dbReference>
<evidence type="ECO:0000256" key="2">
    <source>
        <dbReference type="ARBA" id="ARBA00022737"/>
    </source>
</evidence>
<feature type="domain" description="N-acetyltransferase" evidence="3">
    <location>
        <begin position="8"/>
        <end position="162"/>
    </location>
</feature>
<name>A0A6J6S9Q3_9ZZZZ</name>
<organism evidence="4">
    <name type="scientific">freshwater metagenome</name>
    <dbReference type="NCBI Taxonomy" id="449393"/>
    <lineage>
        <taxon>unclassified sequences</taxon>
        <taxon>metagenomes</taxon>
        <taxon>ecological metagenomes</taxon>
    </lineage>
</organism>
<dbReference type="InterPro" id="IPR000182">
    <property type="entry name" value="GNAT_dom"/>
</dbReference>
<reference evidence="4" key="1">
    <citation type="submission" date="2020-05" db="EMBL/GenBank/DDBJ databases">
        <authorList>
            <person name="Chiriac C."/>
            <person name="Salcher M."/>
            <person name="Ghai R."/>
            <person name="Kavagutti S V."/>
        </authorList>
    </citation>
    <scope>NUCLEOTIDE SEQUENCE</scope>
</reference>
<dbReference type="PANTHER" id="PTHR43617:SF31">
    <property type="entry name" value="MYCOTHIOL ACETYLTRANSFERASE"/>
    <property type="match status" value="1"/>
</dbReference>
<dbReference type="CDD" id="cd04301">
    <property type="entry name" value="NAT_SF"/>
    <property type="match status" value="2"/>
</dbReference>
<dbReference type="AlphaFoldDB" id="A0A6J6S9Q3"/>
<dbReference type="Pfam" id="PF00583">
    <property type="entry name" value="Acetyltransf_1"/>
    <property type="match status" value="1"/>
</dbReference>
<evidence type="ECO:0000256" key="1">
    <source>
        <dbReference type="ARBA" id="ARBA00022679"/>
    </source>
</evidence>
<dbReference type="GO" id="GO:0010125">
    <property type="term" value="P:mycothiol biosynthetic process"/>
    <property type="evidence" value="ECO:0007669"/>
    <property type="project" value="TreeGrafter"/>
</dbReference>
<keyword evidence="1" id="KW-0808">Transferase</keyword>
<dbReference type="SUPFAM" id="SSF55729">
    <property type="entry name" value="Acyl-CoA N-acyltransferases (Nat)"/>
    <property type="match status" value="1"/>
</dbReference>
<dbReference type="InterPro" id="IPR017813">
    <property type="entry name" value="Mycothiol_AcTrfase"/>
</dbReference>
<accession>A0A6J6S9Q3</accession>
<dbReference type="GO" id="GO:0035447">
    <property type="term" value="F:mycothiol synthase activity"/>
    <property type="evidence" value="ECO:0007669"/>
    <property type="project" value="TreeGrafter"/>
</dbReference>
<dbReference type="HAMAP" id="MF_01698">
    <property type="entry name" value="MshD"/>
    <property type="match status" value="1"/>
</dbReference>
<evidence type="ECO:0000313" key="4">
    <source>
        <dbReference type="EMBL" id="CAB4731179.1"/>
    </source>
</evidence>
<protein>
    <submittedName>
        <fullName evidence="4">Unannotated protein</fullName>
    </submittedName>
</protein>
<dbReference type="InterPro" id="IPR016181">
    <property type="entry name" value="Acyl_CoA_acyltransferase"/>
</dbReference>
<feature type="domain" description="N-acetyltransferase" evidence="3">
    <location>
        <begin position="155"/>
        <end position="310"/>
    </location>
</feature>
<gene>
    <name evidence="4" type="ORF">UFOPK2786_00191</name>
</gene>
<dbReference type="GO" id="GO:0008999">
    <property type="term" value="F:protein-N-terminal-alanine acetyltransferase activity"/>
    <property type="evidence" value="ECO:0007669"/>
    <property type="project" value="TreeGrafter"/>
</dbReference>
<evidence type="ECO:0000259" key="3">
    <source>
        <dbReference type="PROSITE" id="PS51186"/>
    </source>
</evidence>
<dbReference type="Pfam" id="PF13508">
    <property type="entry name" value="Acetyltransf_7"/>
    <property type="match status" value="1"/>
</dbReference>
<dbReference type="PROSITE" id="PS51186">
    <property type="entry name" value="GNAT"/>
    <property type="match status" value="2"/>
</dbReference>
<dbReference type="NCBIfam" id="TIGR03448">
    <property type="entry name" value="mycothiol_MshD"/>
    <property type="match status" value="1"/>
</dbReference>
<keyword evidence="2" id="KW-0677">Repeat</keyword>
<dbReference type="PIRSF" id="PIRSF021524">
    <property type="entry name" value="MSH_acetyltransferase"/>
    <property type="match status" value="1"/>
</dbReference>
<dbReference type="EMBL" id="CAEZYW010000017">
    <property type="protein sequence ID" value="CAB4731179.1"/>
    <property type="molecule type" value="Genomic_DNA"/>
</dbReference>
<sequence>MTGIRVAERLDPHDTAEVLTLIAIVTESDGMAPLSEHVLLHLRHGGDEGGRHFIATDDSNAMIGYAHLDSTDEVHGASAELAVHPDHRRCGIGHQLVESLIGATPDERLRLWAHGEQAAAAALARSFDFAHSRVLWQMRRSLLAPLPDVVLPDGISMRTFVPGADDAPWLELNGRAFAGHPEQGEWTMVDLHQRMSEPWFSPSGFLLANDDASGALIGFHWTKVHGRHNSHGHEAIGEVYVVGVDPAWSGHGLGRALTVAGLQHLRSLGLGQAMLYVDATNTAAIGLYESLGFTRWDTDVMYLLTPNPCS</sequence>
<proteinExistence type="inferred from homology"/>